<evidence type="ECO:0000256" key="1">
    <source>
        <dbReference type="SAM" id="SignalP"/>
    </source>
</evidence>
<keyword evidence="1" id="KW-0732">Signal</keyword>
<accession>A0ABM0LZ89</accession>
<feature type="signal peptide" evidence="1">
    <location>
        <begin position="1"/>
        <end position="17"/>
    </location>
</feature>
<dbReference type="GeneID" id="102810408"/>
<gene>
    <name evidence="3" type="primary">LOC102810408</name>
</gene>
<feature type="chain" id="PRO_5045193401" evidence="1">
    <location>
        <begin position="18"/>
        <end position="218"/>
    </location>
</feature>
<protein>
    <submittedName>
        <fullName evidence="3">Uncharacterized protein LOC102810408</fullName>
    </submittedName>
</protein>
<dbReference type="RefSeq" id="XP_006813080.1">
    <property type="nucleotide sequence ID" value="XM_006813017.1"/>
</dbReference>
<name>A0ABM0LZ89_SACKO</name>
<evidence type="ECO:0000313" key="2">
    <source>
        <dbReference type="Proteomes" id="UP000694865"/>
    </source>
</evidence>
<organism evidence="2 3">
    <name type="scientific">Saccoglossus kowalevskii</name>
    <name type="common">Acorn worm</name>
    <dbReference type="NCBI Taxonomy" id="10224"/>
    <lineage>
        <taxon>Eukaryota</taxon>
        <taxon>Metazoa</taxon>
        <taxon>Hemichordata</taxon>
        <taxon>Enteropneusta</taxon>
        <taxon>Harrimaniidae</taxon>
        <taxon>Saccoglossus</taxon>
    </lineage>
</organism>
<reference evidence="3" key="1">
    <citation type="submission" date="2025-08" db="UniProtKB">
        <authorList>
            <consortium name="RefSeq"/>
        </authorList>
    </citation>
    <scope>IDENTIFICATION</scope>
    <source>
        <tissue evidence="3">Testes</tissue>
    </source>
</reference>
<proteinExistence type="predicted"/>
<evidence type="ECO:0000313" key="3">
    <source>
        <dbReference type="RefSeq" id="XP_006813080.1"/>
    </source>
</evidence>
<keyword evidence="2" id="KW-1185">Reference proteome</keyword>
<dbReference type="Proteomes" id="UP000694865">
    <property type="component" value="Unplaced"/>
</dbReference>
<sequence length="218" mass="25063">MHLGFLAVFVVLTHSACDDVTNKRNSNPGNPSPLPGEYKYTATIGKLLILKLRSSESCFEKVEDIASLLEQMIEEHNNLEFRLATLEEEWDVLVDTKTRDNHVVPVGTQYATKDDLRDLIQHVEGKAMKRWFGEDMYDSLRRIADYVDDIVDFFANTYNKVKDFIADLYYRVYNCFSNLENCFRPVLEYMVYPALEAMKDSFFMMLNIGPGIGATPSI</sequence>